<sequence length="224" mass="25063">MPSPDLDAAAEELFAAFAHRPRPSAPRLCAGHCTGEDDHELLNRIDPRDLDGELLDRYWWNTSFDWELMTYFMPSLLRALPADDGIGDFIVAIGLHARWPELTGRERAAVEAFVRAWFADTLRHLPSDGRTAGRVLDAAATIGLDVEPYLEHWATVGTREARWQLVDLVVPGPDACAEPFGRWLLTPAPRAMLAACAPDARTERDRDRLETALGVLALREQGRW</sequence>
<accession>A0ABP5UCU8</accession>
<reference evidence="2" key="1">
    <citation type="journal article" date="2019" name="Int. J. Syst. Evol. Microbiol.">
        <title>The Global Catalogue of Microorganisms (GCM) 10K type strain sequencing project: providing services to taxonomists for standard genome sequencing and annotation.</title>
        <authorList>
            <consortium name="The Broad Institute Genomics Platform"/>
            <consortium name="The Broad Institute Genome Sequencing Center for Infectious Disease"/>
            <person name="Wu L."/>
            <person name="Ma J."/>
        </authorList>
    </citation>
    <scope>NUCLEOTIDE SEQUENCE [LARGE SCALE GENOMIC DNA]</scope>
    <source>
        <strain evidence="2">JCM 3272</strain>
    </source>
</reference>
<dbReference type="Proteomes" id="UP001501444">
    <property type="component" value="Unassembled WGS sequence"/>
</dbReference>
<name>A0ABP5UCU8_9ACTN</name>
<proteinExistence type="predicted"/>
<evidence type="ECO:0000313" key="1">
    <source>
        <dbReference type="EMBL" id="GAA2376835.1"/>
    </source>
</evidence>
<dbReference type="EMBL" id="BAAARV010000081">
    <property type="protein sequence ID" value="GAA2376835.1"/>
    <property type="molecule type" value="Genomic_DNA"/>
</dbReference>
<evidence type="ECO:0000313" key="2">
    <source>
        <dbReference type="Proteomes" id="UP001501444"/>
    </source>
</evidence>
<protein>
    <submittedName>
        <fullName evidence="1">Uncharacterized protein</fullName>
    </submittedName>
</protein>
<comment type="caution">
    <text evidence="1">The sequence shown here is derived from an EMBL/GenBank/DDBJ whole genome shotgun (WGS) entry which is preliminary data.</text>
</comment>
<gene>
    <name evidence="1" type="ORF">GCM10010170_081220</name>
</gene>
<dbReference type="RefSeq" id="WP_344617977.1">
    <property type="nucleotide sequence ID" value="NZ_BAAARV010000081.1"/>
</dbReference>
<keyword evidence="2" id="KW-1185">Reference proteome</keyword>
<organism evidence="1 2">
    <name type="scientific">Dactylosporangium salmoneum</name>
    <dbReference type="NCBI Taxonomy" id="53361"/>
    <lineage>
        <taxon>Bacteria</taxon>
        <taxon>Bacillati</taxon>
        <taxon>Actinomycetota</taxon>
        <taxon>Actinomycetes</taxon>
        <taxon>Micromonosporales</taxon>
        <taxon>Micromonosporaceae</taxon>
        <taxon>Dactylosporangium</taxon>
    </lineage>
</organism>